<dbReference type="Proteomes" id="UP000604046">
    <property type="component" value="Unassembled WGS sequence"/>
</dbReference>
<organism evidence="1 2">
    <name type="scientific">Symbiodinium natans</name>
    <dbReference type="NCBI Taxonomy" id="878477"/>
    <lineage>
        <taxon>Eukaryota</taxon>
        <taxon>Sar</taxon>
        <taxon>Alveolata</taxon>
        <taxon>Dinophyceae</taxon>
        <taxon>Suessiales</taxon>
        <taxon>Symbiodiniaceae</taxon>
        <taxon>Symbiodinium</taxon>
    </lineage>
</organism>
<protein>
    <submittedName>
        <fullName evidence="1">Uncharacterized protein</fullName>
    </submittedName>
</protein>
<name>A0A812QES0_9DINO</name>
<reference evidence="1" key="1">
    <citation type="submission" date="2021-02" db="EMBL/GenBank/DDBJ databases">
        <authorList>
            <person name="Dougan E. K."/>
            <person name="Rhodes N."/>
            <person name="Thang M."/>
            <person name="Chan C."/>
        </authorList>
    </citation>
    <scope>NUCLEOTIDE SEQUENCE</scope>
</reference>
<gene>
    <name evidence="1" type="ORF">SNAT2548_LOCUS21318</name>
</gene>
<sequence length="115" mass="12547">MGCASSSSSRAAGRGFDSLAKVCPDDISLPAALKDRARVKADKKLGQNVRGTKASSGDCRVPKQVRNKVRSFQSWNSETWQDAPTGVALSPTREDHVDMAPKGFEKMIKSRRRLV</sequence>
<dbReference type="EMBL" id="CAJNDS010002246">
    <property type="protein sequence ID" value="CAE7391108.1"/>
    <property type="molecule type" value="Genomic_DNA"/>
</dbReference>
<comment type="caution">
    <text evidence="1">The sequence shown here is derived from an EMBL/GenBank/DDBJ whole genome shotgun (WGS) entry which is preliminary data.</text>
</comment>
<evidence type="ECO:0000313" key="2">
    <source>
        <dbReference type="Proteomes" id="UP000604046"/>
    </source>
</evidence>
<dbReference type="AlphaFoldDB" id="A0A812QES0"/>
<keyword evidence="2" id="KW-1185">Reference proteome</keyword>
<accession>A0A812QES0</accession>
<proteinExistence type="predicted"/>
<evidence type="ECO:0000313" key="1">
    <source>
        <dbReference type="EMBL" id="CAE7391108.1"/>
    </source>
</evidence>